<dbReference type="NCBIfam" id="TIGR00060">
    <property type="entry name" value="L18_bact"/>
    <property type="match status" value="1"/>
</dbReference>
<dbReference type="SUPFAM" id="SSF53137">
    <property type="entry name" value="Translational machinery components"/>
    <property type="match status" value="1"/>
</dbReference>
<keyword evidence="3 7" id="KW-0694">RNA-binding</keyword>
<accession>A0A1G9G6L6</accession>
<comment type="subunit">
    <text evidence="7">Part of the 50S ribosomal subunit; part of the 5S rRNA/L5/L18/L25 subcomplex. Contacts the 5S and 23S rRNAs.</text>
</comment>
<evidence type="ECO:0000256" key="5">
    <source>
        <dbReference type="ARBA" id="ARBA00023274"/>
    </source>
</evidence>
<protein>
    <recommendedName>
        <fullName evidence="6 7">Large ribosomal subunit protein uL18</fullName>
    </recommendedName>
</protein>
<dbReference type="InterPro" id="IPR057268">
    <property type="entry name" value="Ribosomal_L18"/>
</dbReference>
<dbReference type="PANTHER" id="PTHR12899:SF3">
    <property type="entry name" value="LARGE RIBOSOMAL SUBUNIT PROTEIN UL18M"/>
    <property type="match status" value="1"/>
</dbReference>
<dbReference type="InterPro" id="IPR004389">
    <property type="entry name" value="Ribosomal_uL18_bac-type"/>
</dbReference>
<evidence type="ECO:0000313" key="9">
    <source>
        <dbReference type="Proteomes" id="UP000199050"/>
    </source>
</evidence>
<keyword evidence="9" id="KW-1185">Reference proteome</keyword>
<dbReference type="Pfam" id="PF00861">
    <property type="entry name" value="Ribosomal_L18p"/>
    <property type="match status" value="1"/>
</dbReference>
<dbReference type="PANTHER" id="PTHR12899">
    <property type="entry name" value="39S RIBOSOMAL PROTEIN L18, MITOCHONDRIAL"/>
    <property type="match status" value="1"/>
</dbReference>
<reference evidence="9" key="1">
    <citation type="submission" date="2016-10" db="EMBL/GenBank/DDBJ databases">
        <authorList>
            <person name="Varghese N."/>
            <person name="Submissions S."/>
        </authorList>
    </citation>
    <scope>NUCLEOTIDE SEQUENCE [LARGE SCALE GENOMIC DNA]</scope>
    <source>
        <strain evidence="9">CGMCC 1.11012</strain>
    </source>
</reference>
<keyword evidence="5 7" id="KW-0687">Ribonucleoprotein</keyword>
<evidence type="ECO:0000256" key="7">
    <source>
        <dbReference type="HAMAP-Rule" id="MF_01337"/>
    </source>
</evidence>
<evidence type="ECO:0000313" key="8">
    <source>
        <dbReference type="EMBL" id="SDK96398.1"/>
    </source>
</evidence>
<dbReference type="CDD" id="cd00432">
    <property type="entry name" value="Ribosomal_L18_L5e"/>
    <property type="match status" value="1"/>
</dbReference>
<dbReference type="GO" id="GO:0022625">
    <property type="term" value="C:cytosolic large ribosomal subunit"/>
    <property type="evidence" value="ECO:0007669"/>
    <property type="project" value="TreeGrafter"/>
</dbReference>
<dbReference type="EMBL" id="FNDX01000063">
    <property type="protein sequence ID" value="SDK96398.1"/>
    <property type="molecule type" value="Genomic_DNA"/>
</dbReference>
<evidence type="ECO:0000256" key="4">
    <source>
        <dbReference type="ARBA" id="ARBA00022980"/>
    </source>
</evidence>
<dbReference type="Gene3D" id="3.30.420.100">
    <property type="match status" value="1"/>
</dbReference>
<evidence type="ECO:0000256" key="3">
    <source>
        <dbReference type="ARBA" id="ARBA00022884"/>
    </source>
</evidence>
<dbReference type="GO" id="GO:0006412">
    <property type="term" value="P:translation"/>
    <property type="evidence" value="ECO:0007669"/>
    <property type="project" value="UniProtKB-UniRule"/>
</dbReference>
<proteinExistence type="inferred from homology"/>
<dbReference type="Proteomes" id="UP000199050">
    <property type="component" value="Unassembled WGS sequence"/>
</dbReference>
<name>A0A1G9G6L6_9BACL</name>
<organism evidence="8 9">
    <name type="scientific">Paenibacillus typhae</name>
    <dbReference type="NCBI Taxonomy" id="1174501"/>
    <lineage>
        <taxon>Bacteria</taxon>
        <taxon>Bacillati</taxon>
        <taxon>Bacillota</taxon>
        <taxon>Bacilli</taxon>
        <taxon>Bacillales</taxon>
        <taxon>Paenibacillaceae</taxon>
        <taxon>Paenibacillus</taxon>
    </lineage>
</organism>
<evidence type="ECO:0000256" key="2">
    <source>
        <dbReference type="ARBA" id="ARBA00022730"/>
    </source>
</evidence>
<sequence length="125" mass="13680">MEVMITKEDKNKARLKRHLRVRKKIQGTVERPRLNVFRSAKHIYAQLIDDVAGVTLVSASTLDKELSATIGNGGSVEAASKVGQLIAERAKAKGYAVVVFDRGGYLYHGRIQALADAAREAGLEF</sequence>
<dbReference type="STRING" id="1174501.SAMN05216192_16322"/>
<evidence type="ECO:0000256" key="6">
    <source>
        <dbReference type="ARBA" id="ARBA00035197"/>
    </source>
</evidence>
<gene>
    <name evidence="7" type="primary">rplR</name>
    <name evidence="8" type="ORF">SAMN05216192_16322</name>
</gene>
<dbReference type="HAMAP" id="MF_01337_B">
    <property type="entry name" value="Ribosomal_uL18_B"/>
    <property type="match status" value="1"/>
</dbReference>
<comment type="function">
    <text evidence="7">This is one of the proteins that bind and probably mediate the attachment of the 5S RNA into the large ribosomal subunit, where it forms part of the central protuberance.</text>
</comment>
<dbReference type="AlphaFoldDB" id="A0A1G9G6L6"/>
<comment type="similarity">
    <text evidence="1 7">Belongs to the universal ribosomal protein uL18 family.</text>
</comment>
<keyword evidence="4 7" id="KW-0689">Ribosomal protein</keyword>
<dbReference type="InterPro" id="IPR005484">
    <property type="entry name" value="Ribosomal_uL18_bac/plant/anim"/>
</dbReference>
<dbReference type="GO" id="GO:0003735">
    <property type="term" value="F:structural constituent of ribosome"/>
    <property type="evidence" value="ECO:0007669"/>
    <property type="project" value="InterPro"/>
</dbReference>
<evidence type="ECO:0000256" key="1">
    <source>
        <dbReference type="ARBA" id="ARBA00007116"/>
    </source>
</evidence>
<dbReference type="FunFam" id="3.30.420.100:FF:000001">
    <property type="entry name" value="50S ribosomal protein L18"/>
    <property type="match status" value="1"/>
</dbReference>
<dbReference type="GO" id="GO:0008097">
    <property type="term" value="F:5S rRNA binding"/>
    <property type="evidence" value="ECO:0007669"/>
    <property type="project" value="TreeGrafter"/>
</dbReference>
<keyword evidence="2 7" id="KW-0699">rRNA-binding</keyword>